<feature type="signal peptide" evidence="5">
    <location>
        <begin position="1"/>
        <end position="22"/>
    </location>
</feature>
<evidence type="ECO:0000256" key="5">
    <source>
        <dbReference type="SAM" id="SignalP"/>
    </source>
</evidence>
<gene>
    <name evidence="7" type="ORF">K0B96_15485</name>
</gene>
<feature type="domain" description="Heparinase II/III-like C-terminal" evidence="6">
    <location>
        <begin position="528"/>
        <end position="648"/>
    </location>
</feature>
<dbReference type="AlphaFoldDB" id="A0A8F9XL45"/>
<proteinExistence type="predicted"/>
<dbReference type="SUPFAM" id="SSF48230">
    <property type="entry name" value="Chondroitin AC/alginate lyase"/>
    <property type="match status" value="1"/>
</dbReference>
<protein>
    <submittedName>
        <fullName evidence="7">Heparinase II/III-family protein</fullName>
    </submittedName>
</protein>
<keyword evidence="2 5" id="KW-0732">Signal</keyword>
<evidence type="ECO:0000259" key="6">
    <source>
        <dbReference type="Pfam" id="PF07940"/>
    </source>
</evidence>
<dbReference type="PANTHER" id="PTHR39210">
    <property type="entry name" value="HEPARIN-SULFATE LYASE"/>
    <property type="match status" value="1"/>
</dbReference>
<dbReference type="InterPro" id="IPR008929">
    <property type="entry name" value="Chondroitin_lyas"/>
</dbReference>
<evidence type="ECO:0000256" key="3">
    <source>
        <dbReference type="ARBA" id="ARBA00022764"/>
    </source>
</evidence>
<dbReference type="KEGG" id="ole:K0B96_15485"/>
<evidence type="ECO:0000313" key="8">
    <source>
        <dbReference type="Proteomes" id="UP000825051"/>
    </source>
</evidence>
<dbReference type="PANTHER" id="PTHR39210:SF1">
    <property type="entry name" value="HEPARIN-SULFATE LYASE"/>
    <property type="match status" value="1"/>
</dbReference>
<dbReference type="RefSeq" id="WP_220161788.1">
    <property type="nucleotide sequence ID" value="NZ_CP080507.1"/>
</dbReference>
<keyword evidence="4" id="KW-0456">Lyase</keyword>
<evidence type="ECO:0000256" key="4">
    <source>
        <dbReference type="ARBA" id="ARBA00023239"/>
    </source>
</evidence>
<dbReference type="EMBL" id="CP080507">
    <property type="protein sequence ID" value="QYM78684.1"/>
    <property type="molecule type" value="Genomic_DNA"/>
</dbReference>
<dbReference type="Proteomes" id="UP000825051">
    <property type="component" value="Chromosome"/>
</dbReference>
<keyword evidence="8" id="KW-1185">Reference proteome</keyword>
<dbReference type="GO" id="GO:0042597">
    <property type="term" value="C:periplasmic space"/>
    <property type="evidence" value="ECO:0007669"/>
    <property type="project" value="UniProtKB-SubCell"/>
</dbReference>
<dbReference type="Pfam" id="PF07940">
    <property type="entry name" value="Hepar_II_III_C"/>
    <property type="match status" value="1"/>
</dbReference>
<evidence type="ECO:0000256" key="2">
    <source>
        <dbReference type="ARBA" id="ARBA00022729"/>
    </source>
</evidence>
<evidence type="ECO:0000313" key="7">
    <source>
        <dbReference type="EMBL" id="QYM78684.1"/>
    </source>
</evidence>
<dbReference type="Gene3D" id="2.70.98.70">
    <property type="match status" value="1"/>
</dbReference>
<name>A0A8F9XL45_9BACT</name>
<comment type="subcellular location">
    <subcellularLocation>
        <location evidence="1">Periplasm</location>
    </subcellularLocation>
</comment>
<keyword evidence="3" id="KW-0574">Periplasm</keyword>
<organism evidence="7 8">
    <name type="scientific">Horticoccus luteus</name>
    <dbReference type="NCBI Taxonomy" id="2862869"/>
    <lineage>
        <taxon>Bacteria</taxon>
        <taxon>Pseudomonadati</taxon>
        <taxon>Verrucomicrobiota</taxon>
        <taxon>Opitutia</taxon>
        <taxon>Opitutales</taxon>
        <taxon>Opitutaceae</taxon>
        <taxon>Horticoccus</taxon>
    </lineage>
</organism>
<dbReference type="GO" id="GO:0016829">
    <property type="term" value="F:lyase activity"/>
    <property type="evidence" value="ECO:0007669"/>
    <property type="project" value="UniProtKB-KW"/>
</dbReference>
<dbReference type="InterPro" id="IPR012480">
    <property type="entry name" value="Hepar_II_III_C"/>
</dbReference>
<accession>A0A8F9XL45</accession>
<dbReference type="Gene3D" id="1.50.10.100">
    <property type="entry name" value="Chondroitin AC/alginate lyase"/>
    <property type="match status" value="1"/>
</dbReference>
<evidence type="ECO:0000256" key="1">
    <source>
        <dbReference type="ARBA" id="ARBA00004418"/>
    </source>
</evidence>
<reference evidence="7" key="1">
    <citation type="submission" date="2021-08" db="EMBL/GenBank/DDBJ databases">
        <title>Genome of a novel bacterium of the phylum Verrucomicrobia, Oleiharenicola sp. KSB-15.</title>
        <authorList>
            <person name="Chung J.-H."/>
            <person name="Ahn J.-H."/>
            <person name="Yoon Y."/>
            <person name="Kim D.-Y."/>
            <person name="An S.-H."/>
            <person name="Park I."/>
            <person name="Yeon J."/>
        </authorList>
    </citation>
    <scope>NUCLEOTIDE SEQUENCE</scope>
    <source>
        <strain evidence="7">KSB-15</strain>
    </source>
</reference>
<sequence length="1072" mass="117045">MSPLRCLSAAALALAVVTVGFAVRDPWFPDGPVQPPIPRGVPLPPITRTLQFPLKTARTLHSDAEIAQARANVKAFPSARAIADKILADAAYWTTWTDDALRDLVTTADVTRAVDLCPDGCPVHGRKIFETSTGTSYPWIVDPHHPFKVKCPIGGETYPDNDYGAYYHSGFKDRSSLTGKIVDDGWGWVAPDGKRYWFVAHANHMLWQRLELDGRSINSAILTLSRAYLLTGDRAYAHRAAVLLQRVAEVYPAMNYEQQSREGQLMGEQGTRYTGKIVNAIWEAYQVVPELAEGYDNIWETIDRDTALQKFSGRTGPQIRASIEANYLEDAIDAYFADQIRGNYGTHQRALLLLAVVRQHGDNRRYVDEVLHRADGHFLRVGFDYALYDLVFRDGAAHESPDYNFVWPRIFAASAELLKKLGYDMSVLPRLHRMFDEPLDFITTGTHSPALGDSKTIDAPLIGDDALVYQRAWRLYGDSRYAAFLAGIGATGDHSFTSYDALFSPALPVAATPTDGRAVPPQPSHVLTGYGYALLNNPADTRSLGLYYGEHLNHFHYDRLHFDLFAYGRPLTPDLGYPDAANEFNPGIFTWSKTTISHNTVTVDARRQNANPAGTLRFFADGPHTRALSVDAPGTYPATTTYRRTLVMVDLPAAAHSPDRGYVVDFFDVAGGHQHDYSLHGPPGEFSVSAETNLTPPAPGTLAGENVALGEIYDDPVLGAKDYKGSYLRYAGSGFQHLFNVQHVQSGSDFTYAQYIDAKNPQARLRIRILPQPGQDIILADAHVSPIKHPALLKYLIARRTGPAGAPLASTFVSVLEPFPDQPFLVSATPAPVAGPAEARAVIVRRAPDAQGGVRDLIVHSAHGPVRVDSAGLPPLETDAEVAVVTLDAAQHPVRVFFAQGTYFRLGALQFSAAPLEGQIVSVNPATNTIGVRINSVAPPDLATLTGRVFAVKNAQHTDAFTIASARIDGRTLVLAIKEDLRVGLARVATATPDQLTTNTPLYLAAVYPGTMLTTRAFQPLGTVTRCQDGVLQLAAPRPAHLPVNPGDDVWLLGVALGDRVTLPTVFNWQQP</sequence>
<feature type="chain" id="PRO_5034704918" evidence="5">
    <location>
        <begin position="23"/>
        <end position="1072"/>
    </location>
</feature>